<feature type="region of interest" description="Disordered" evidence="1">
    <location>
        <begin position="19"/>
        <end position="213"/>
    </location>
</feature>
<feature type="compositionally biased region" description="Polar residues" evidence="1">
    <location>
        <begin position="193"/>
        <end position="209"/>
    </location>
</feature>
<evidence type="ECO:0000313" key="4">
    <source>
        <dbReference type="Proteomes" id="UP000474640"/>
    </source>
</evidence>
<reference evidence="3 4" key="1">
    <citation type="submission" date="2020-01" db="EMBL/GenBank/DDBJ databases">
        <authorList>
            <person name="Palmer J.M."/>
        </authorList>
    </citation>
    <scope>NUCLEOTIDE SEQUENCE [LARGE SCALE GENOMIC DNA]</scope>
    <source>
        <strain evidence="3 4">TWF970</strain>
    </source>
</reference>
<dbReference type="SMART" id="SM00731">
    <property type="entry name" value="SprT"/>
    <property type="match status" value="1"/>
</dbReference>
<comment type="caution">
    <text evidence="3">The sequence shown here is derived from an EMBL/GenBank/DDBJ whole genome shotgun (WGS) entry which is preliminary data.</text>
</comment>
<protein>
    <recommendedName>
        <fullName evidence="2">SprT-like domain-containing protein</fullName>
    </recommendedName>
</protein>
<name>A0A7C8VHL1_ORBOL</name>
<feature type="domain" description="SprT-like" evidence="2">
    <location>
        <begin position="380"/>
        <end position="549"/>
    </location>
</feature>
<feature type="compositionally biased region" description="Low complexity" evidence="1">
    <location>
        <begin position="330"/>
        <end position="345"/>
    </location>
</feature>
<organism evidence="3 4">
    <name type="scientific">Orbilia oligospora</name>
    <name type="common">Nematode-trapping fungus</name>
    <name type="synonym">Arthrobotrys oligospora</name>
    <dbReference type="NCBI Taxonomy" id="2813651"/>
    <lineage>
        <taxon>Eukaryota</taxon>
        <taxon>Fungi</taxon>
        <taxon>Dikarya</taxon>
        <taxon>Ascomycota</taxon>
        <taxon>Pezizomycotina</taxon>
        <taxon>Orbiliomycetes</taxon>
        <taxon>Orbiliales</taxon>
        <taxon>Orbiliaceae</taxon>
        <taxon>Orbilia</taxon>
    </lineage>
</organism>
<dbReference type="GO" id="GO:0006950">
    <property type="term" value="P:response to stress"/>
    <property type="evidence" value="ECO:0007669"/>
    <property type="project" value="UniProtKB-ARBA"/>
</dbReference>
<accession>A0A7C8VHL1</accession>
<feature type="compositionally biased region" description="Low complexity" evidence="1">
    <location>
        <begin position="19"/>
        <end position="28"/>
    </location>
</feature>
<feature type="compositionally biased region" description="Acidic residues" evidence="1">
    <location>
        <begin position="69"/>
        <end position="79"/>
    </location>
</feature>
<proteinExistence type="predicted"/>
<dbReference type="OrthoDB" id="20772at2759"/>
<feature type="region of interest" description="Disordered" evidence="1">
    <location>
        <begin position="320"/>
        <end position="358"/>
    </location>
</feature>
<feature type="compositionally biased region" description="Acidic residues" evidence="1">
    <location>
        <begin position="146"/>
        <end position="166"/>
    </location>
</feature>
<dbReference type="InterPro" id="IPR006640">
    <property type="entry name" value="SprT-like_domain"/>
</dbReference>
<evidence type="ECO:0000256" key="1">
    <source>
        <dbReference type="SAM" id="MobiDB-lite"/>
    </source>
</evidence>
<feature type="compositionally biased region" description="Acidic residues" evidence="1">
    <location>
        <begin position="110"/>
        <end position="121"/>
    </location>
</feature>
<dbReference type="EMBL" id="JAABOJ010000020">
    <property type="protein sequence ID" value="KAF3279739.1"/>
    <property type="molecule type" value="Genomic_DNA"/>
</dbReference>
<gene>
    <name evidence="3" type="ORF">TWF970_003774</name>
</gene>
<feature type="region of interest" description="Disordered" evidence="1">
    <location>
        <begin position="226"/>
        <end position="263"/>
    </location>
</feature>
<feature type="compositionally biased region" description="Low complexity" evidence="1">
    <location>
        <begin position="252"/>
        <end position="263"/>
    </location>
</feature>
<sequence>MVRLTLNQTTHEEWLAQNSVLSSSLSSSTPQNQPDADDTTFFSCDEESIHESELQNRSPCAVKPSFMEEKDEETDEENETNILPADTDDNILTEELQAPLTPRVQRKDDSEDEDYSEDEDVIFGSRRAPLVLGTRTPSQTQIPIAVDEDSDDNNNDNDDDSDDDDDYQNKSEDSDSSEFMPSPPPQKAKTPRTPFSVSSPTKLNRTSSKPVPAFLRRLQGIQQEVPDDQVLEEIQPSPRKQRPRISLKRDPSLAVVSSVPSLSNDEIDTLSRELGDLAVDEDHVLEHTPNRFKRPPKIVQRTSSRIFDLSDSESDLEIEIKKPSIPPPATNKTSSTPKPKTTMNPRVTSKSGKPLAPKTVERLRKKQFEESKVEISNDYLKLLDDTVNGGAVERLTAATGGIKLVWTNSKQTTAGTCQTVRYSAGLGEERTSAYFSCVITLESKVCDDVERIKETLAHEYTHACVDILEIDRRQLKSEGPHGRLFKTWAKKVGKAMNIETPDTCHNHEINYKFEYQCTLCDRIYKAHSRKPAWTTSKGCELCKVPLVQIKPVPRTAKGPTPYQTFQKETFAKLKQELPSGTPFSLAKMQKEVNRLWKEEKSRNEPGTAAADESPIKRVGAIIDIGSESDENETSMARFEKLVITIDD</sequence>
<dbReference type="Pfam" id="PF10263">
    <property type="entry name" value="SprT-like"/>
    <property type="match status" value="1"/>
</dbReference>
<evidence type="ECO:0000313" key="3">
    <source>
        <dbReference type="EMBL" id="KAF3279739.1"/>
    </source>
</evidence>
<evidence type="ECO:0000259" key="2">
    <source>
        <dbReference type="SMART" id="SM00731"/>
    </source>
</evidence>
<dbReference type="AlphaFoldDB" id="A0A7C8VHL1"/>
<dbReference type="Proteomes" id="UP000474640">
    <property type="component" value="Unassembled WGS sequence"/>
</dbReference>